<feature type="domain" description="Nrap protein" evidence="7">
    <location>
        <begin position="157"/>
        <end position="299"/>
    </location>
</feature>
<evidence type="ECO:0000256" key="2">
    <source>
        <dbReference type="ARBA" id="ARBA00006674"/>
    </source>
</evidence>
<dbReference type="GO" id="GO:0032040">
    <property type="term" value="C:small-subunit processome"/>
    <property type="evidence" value="ECO:0007669"/>
    <property type="project" value="TreeGrafter"/>
</dbReference>
<dbReference type="Pfam" id="PF17407">
    <property type="entry name" value="Nrap_D6"/>
    <property type="match status" value="1"/>
</dbReference>
<dbReference type="Pfam" id="PF17405">
    <property type="entry name" value="Nrap_D4"/>
    <property type="match status" value="1"/>
</dbReference>
<dbReference type="Pfam" id="PF17406">
    <property type="entry name" value="Nrap_D5"/>
    <property type="match status" value="1"/>
</dbReference>
<keyword evidence="4 5" id="KW-0539">Nucleus</keyword>
<evidence type="ECO:0000259" key="8">
    <source>
        <dbReference type="Pfam" id="PF17403"/>
    </source>
</evidence>
<gene>
    <name evidence="13" type="ORF">H103_07330</name>
</gene>
<feature type="compositionally biased region" description="Basic residues" evidence="6">
    <location>
        <begin position="1"/>
        <end position="11"/>
    </location>
</feature>
<evidence type="ECO:0000259" key="11">
    <source>
        <dbReference type="Pfam" id="PF17406"/>
    </source>
</evidence>
<dbReference type="InterPro" id="IPR035082">
    <property type="entry name" value="Nrap_D1"/>
</dbReference>
<comment type="subcellular location">
    <subcellularLocation>
        <location evidence="1 5">Nucleus</location>
        <location evidence="1 5">Nucleolus</location>
    </subcellularLocation>
</comment>
<dbReference type="GO" id="GO:0032545">
    <property type="term" value="C:CURI complex"/>
    <property type="evidence" value="ECO:0007669"/>
    <property type="project" value="TreeGrafter"/>
</dbReference>
<keyword evidence="5" id="KW-0698">rRNA processing</keyword>
<dbReference type="PANTHER" id="PTHR17972:SF0">
    <property type="entry name" value="NUCLEOLAR PROTEIN 6"/>
    <property type="match status" value="1"/>
</dbReference>
<dbReference type="InterPro" id="IPR035370">
    <property type="entry name" value="Nrap_D5"/>
</dbReference>
<evidence type="ECO:0000256" key="6">
    <source>
        <dbReference type="SAM" id="MobiDB-lite"/>
    </source>
</evidence>
<name>A0A022VTF5_TRIRU</name>
<evidence type="ECO:0000256" key="1">
    <source>
        <dbReference type="ARBA" id="ARBA00004604"/>
    </source>
</evidence>
<dbReference type="GO" id="GO:0003723">
    <property type="term" value="F:RNA binding"/>
    <property type="evidence" value="ECO:0007669"/>
    <property type="project" value="UniProtKB-KW"/>
</dbReference>
<dbReference type="Gene3D" id="1.10.1410.10">
    <property type="match status" value="1"/>
</dbReference>
<dbReference type="InterPro" id="IPR005554">
    <property type="entry name" value="NOL6/Upt22"/>
</dbReference>
<dbReference type="InterPro" id="IPR035368">
    <property type="entry name" value="Nrap_D3"/>
</dbReference>
<evidence type="ECO:0000259" key="9">
    <source>
        <dbReference type="Pfam" id="PF17404"/>
    </source>
</evidence>
<keyword evidence="3 5" id="KW-0694">RNA-binding</keyword>
<evidence type="ECO:0000259" key="7">
    <source>
        <dbReference type="Pfam" id="PF03813"/>
    </source>
</evidence>
<evidence type="ECO:0000259" key="12">
    <source>
        <dbReference type="Pfam" id="PF17407"/>
    </source>
</evidence>
<dbReference type="PANTHER" id="PTHR17972">
    <property type="entry name" value="NUCLEOLAR RNA-ASSOCIATED PROTEIN"/>
    <property type="match status" value="1"/>
</dbReference>
<feature type="region of interest" description="Disordered" evidence="6">
    <location>
        <begin position="1"/>
        <end position="41"/>
    </location>
</feature>
<keyword evidence="5" id="KW-0690">Ribosome biogenesis</keyword>
<feature type="domain" description="Nrap protein" evidence="9">
    <location>
        <begin position="452"/>
        <end position="597"/>
    </location>
</feature>
<dbReference type="Gene3D" id="3.30.70.3030">
    <property type="match status" value="1"/>
</dbReference>
<feature type="domain" description="Nrap protein" evidence="10">
    <location>
        <begin position="622"/>
        <end position="797"/>
    </location>
</feature>
<dbReference type="GO" id="GO:0034456">
    <property type="term" value="C:UTP-C complex"/>
    <property type="evidence" value="ECO:0007669"/>
    <property type="project" value="TreeGrafter"/>
</dbReference>
<organism evidence="13">
    <name type="scientific">Trichophyton rubrum CBS 288.86</name>
    <dbReference type="NCBI Taxonomy" id="1215330"/>
    <lineage>
        <taxon>Eukaryota</taxon>
        <taxon>Fungi</taxon>
        <taxon>Dikarya</taxon>
        <taxon>Ascomycota</taxon>
        <taxon>Pezizomycotina</taxon>
        <taxon>Eurotiomycetes</taxon>
        <taxon>Eurotiomycetidae</taxon>
        <taxon>Onygenales</taxon>
        <taxon>Arthrodermataceae</taxon>
        <taxon>Trichophyton</taxon>
    </lineage>
</organism>
<reference evidence="13" key="1">
    <citation type="submission" date="2014-02" db="EMBL/GenBank/DDBJ databases">
        <title>The Genome Sequence of Trichophyton rubrum (morphotype fischeri) CBS 288.86.</title>
        <authorList>
            <consortium name="The Broad Institute Genomics Platform"/>
            <person name="Cuomo C.A."/>
            <person name="White T.C."/>
            <person name="Graser Y."/>
            <person name="Martinez-Rossi N."/>
            <person name="Heitman J."/>
            <person name="Young S.K."/>
            <person name="Zeng Q."/>
            <person name="Gargeya S."/>
            <person name="Abouelleil A."/>
            <person name="Alvarado L."/>
            <person name="Chapman S.B."/>
            <person name="Gainer-Dewar J."/>
            <person name="Goldberg J."/>
            <person name="Griggs A."/>
            <person name="Gujja S."/>
            <person name="Hansen M."/>
            <person name="Howarth C."/>
            <person name="Imamovic A."/>
            <person name="Larimer J."/>
            <person name="Martinez D."/>
            <person name="Murphy C."/>
            <person name="Pearson M.D."/>
            <person name="Persinoti G."/>
            <person name="Poon T."/>
            <person name="Priest M."/>
            <person name="Roberts A.D."/>
            <person name="Saif S."/>
            <person name="Shea T.D."/>
            <person name="Sykes S.N."/>
            <person name="Wortman J."/>
            <person name="Nusbaum C."/>
            <person name="Birren B."/>
        </authorList>
    </citation>
    <scope>NUCLEOTIDE SEQUENCE [LARGE SCALE GENOMIC DNA]</scope>
    <source>
        <strain evidence="13">CBS 288.86</strain>
    </source>
</reference>
<dbReference type="Pfam" id="PF17404">
    <property type="entry name" value="Nrap_D3"/>
    <property type="match status" value="1"/>
</dbReference>
<dbReference type="Proteomes" id="UP000023758">
    <property type="component" value="Unassembled WGS sequence"/>
</dbReference>
<dbReference type="EMBL" id="KK207909">
    <property type="protein sequence ID" value="EZF49214.1"/>
    <property type="molecule type" value="Genomic_DNA"/>
</dbReference>
<keyword evidence="5" id="KW-0687">Ribonucleoprotein</keyword>
<accession>A0A022VTF5</accession>
<dbReference type="GO" id="GO:0006409">
    <property type="term" value="P:tRNA export from nucleus"/>
    <property type="evidence" value="ECO:0007669"/>
    <property type="project" value="TreeGrafter"/>
</dbReference>
<sequence length="1086" mass="120871">MSGPTLKRRKLSSGEEEDSANAPKKPKSPAVQRNGRPSNSAAEYALARGQFKSSMFKLQMDELLGQLRPDYDKLLSRVEKSLRKLKTVIEEIPNGTPKTLAEAKKEFESSKVAIPFPEPPPAKDVRYTFEYSKPVDINVVGSFALKTMGKGQGPTCIDLAVTLPSTLFHKKDYTSYRYFYKRAYYLARIAAAIKTAEDVDFSMSYTYQDGNTLRPVLLLQPADGAEDDFSRSNCVIRIITAVEKDTFALSHTFPSHNSLRLDSEVEHKSIGAHSTHIYNASLRSEAVVSAYLKLHHSASVKCAAFKDSCILGRAWLRQRGLGASFASGGFGHFEWATVLALLLEGGGPNGKPVLAPSYSSYQIFKATLQFLSGKDLTKPLLMHAPEGLGTVADTGFPGLFDGKRGLNVLYKMTPWSYKLLQREATLTLKMLNDSTRDHFDSIFITKVCDAFYRFDQVISITLPGRRPPTIQAAERFQSLHRVLTKALGDRATAIDLTSGELPSWAVKSASPPKESKKWTITAGLNLDASNQGRSIDHGPSVEDKEESAAFRDFWGDKAELRRFKDGSIKESLVWSDQASSGTPVQQILTYILHHHFKVTPENIVYMAADIGQAIPGISNALSTTSASEPVLEAFQKLERHFQSDESLPIAFSQLLLATPLLRCSPDSPGAPMDAVLLFQSSSRWPDDLGSIQMTKVALLLKVEESIRKADGVIEARVGTENHESNLLNTSFLEIHYSPFIIFRLRIHHEPEQAIIQAQLKSKDLPARKKEELAVALAAYKATFLQAPRHAQALQSLSNRYPLLPIAIRMLKSWIGAHLLAPFVREELLELLTCQIFLSSYPWDAPSNAFTAFLRTLHMLSKWDWQHEPLIVDFSGELESHDFTDIRTRFEAWRKIDPVMKNVALFAASNIDPDGVTWTQHSRPPRIIASRMVMLAKAASKLVREKGVDLEVGELFRSPVDDYDFLLHLSPSFVSGRPNKAAFKNLHDSALTFEYAKHEMVRDLVAELSSLYGEHILFFRGHASEKVIAGLWNPQTTKTQPFGLKIGFSSCPKKTQDGEEVALNKKAILNEIASIAGDIISKVQVLH</sequence>
<dbReference type="Pfam" id="PF03813">
    <property type="entry name" value="Nrap"/>
    <property type="match status" value="1"/>
</dbReference>
<dbReference type="InterPro" id="IPR035371">
    <property type="entry name" value="Nrap_D6"/>
</dbReference>
<dbReference type="HOGENOM" id="CLU_003502_1_0_1"/>
<dbReference type="GO" id="GO:0006364">
    <property type="term" value="P:rRNA processing"/>
    <property type="evidence" value="ECO:0007669"/>
    <property type="project" value="UniProtKB-KW"/>
</dbReference>
<evidence type="ECO:0000256" key="3">
    <source>
        <dbReference type="ARBA" id="ARBA00022884"/>
    </source>
</evidence>
<dbReference type="InterPro" id="IPR035369">
    <property type="entry name" value="Nrap_D4"/>
</dbReference>
<feature type="domain" description="Nrap protein" evidence="12">
    <location>
        <begin position="960"/>
        <end position="1082"/>
    </location>
</feature>
<dbReference type="AlphaFoldDB" id="A0A022VTF5"/>
<dbReference type="Pfam" id="PF17403">
    <property type="entry name" value="Nrap_D2"/>
    <property type="match status" value="1"/>
</dbReference>
<evidence type="ECO:0000256" key="4">
    <source>
        <dbReference type="ARBA" id="ARBA00023242"/>
    </source>
</evidence>
<feature type="domain" description="Nrap protein" evidence="11">
    <location>
        <begin position="800"/>
        <end position="956"/>
    </location>
</feature>
<evidence type="ECO:0000313" key="13">
    <source>
        <dbReference type="EMBL" id="EZF49214.1"/>
    </source>
</evidence>
<proteinExistence type="inferred from homology"/>
<protein>
    <recommendedName>
        <fullName evidence="5">U3 small nucleolar RNA-associated protein 22</fullName>
    </recommendedName>
</protein>
<comment type="similarity">
    <text evidence="2 5">Belongs to the NRAP family.</text>
</comment>
<dbReference type="OrthoDB" id="10251401at2759"/>
<evidence type="ECO:0000256" key="5">
    <source>
        <dbReference type="RuleBase" id="RU364032"/>
    </source>
</evidence>
<feature type="domain" description="Nrap protein" evidence="8">
    <location>
        <begin position="304"/>
        <end position="446"/>
    </location>
</feature>
<dbReference type="InterPro" id="IPR035367">
    <property type="entry name" value="Nrap_D2"/>
</dbReference>
<evidence type="ECO:0000259" key="10">
    <source>
        <dbReference type="Pfam" id="PF17405"/>
    </source>
</evidence>